<evidence type="ECO:0000256" key="2">
    <source>
        <dbReference type="SAM" id="MobiDB-lite"/>
    </source>
</evidence>
<evidence type="ECO:0000259" key="3">
    <source>
        <dbReference type="PROSITE" id="PS50825"/>
    </source>
</evidence>
<evidence type="ECO:0000256" key="1">
    <source>
        <dbReference type="ARBA" id="ARBA00022737"/>
    </source>
</evidence>
<evidence type="ECO:0000313" key="4">
    <source>
        <dbReference type="EMBL" id="TCJ03559.1"/>
    </source>
</evidence>
<feature type="compositionally biased region" description="Gly residues" evidence="2">
    <location>
        <begin position="136"/>
        <end position="151"/>
    </location>
</feature>
<name>A0A4R1AZN4_9BACI</name>
<dbReference type="STRING" id="1742358.GCA_001439605_05197"/>
<dbReference type="AlphaFoldDB" id="A0A4R1AZN4"/>
<comment type="caution">
    <text evidence="4">The sequence shown here is derived from an EMBL/GenBank/DDBJ whole genome shotgun (WGS) entry which is preliminary data.</text>
</comment>
<dbReference type="PRINTS" id="PR01228">
    <property type="entry name" value="EGGSHELL"/>
</dbReference>
<proteinExistence type="predicted"/>
<feature type="region of interest" description="Disordered" evidence="2">
    <location>
        <begin position="130"/>
        <end position="151"/>
    </location>
</feature>
<feature type="compositionally biased region" description="Gly residues" evidence="2">
    <location>
        <begin position="179"/>
        <end position="236"/>
    </location>
</feature>
<dbReference type="PROSITE" id="PS50825">
    <property type="entry name" value="HYR"/>
    <property type="match status" value="1"/>
</dbReference>
<dbReference type="Gene3D" id="2.60.40.10">
    <property type="entry name" value="Immunoglobulins"/>
    <property type="match status" value="1"/>
</dbReference>
<protein>
    <submittedName>
        <fullName evidence="4">HYR domain-containing protein</fullName>
    </submittedName>
</protein>
<dbReference type="EMBL" id="SJTH01000016">
    <property type="protein sequence ID" value="TCJ03559.1"/>
    <property type="molecule type" value="Genomic_DNA"/>
</dbReference>
<gene>
    <name evidence="4" type="ORF">E0Y62_14165</name>
</gene>
<organism evidence="4 5">
    <name type="scientific">Cytobacillus praedii</name>
    <dbReference type="NCBI Taxonomy" id="1742358"/>
    <lineage>
        <taxon>Bacteria</taxon>
        <taxon>Bacillati</taxon>
        <taxon>Bacillota</taxon>
        <taxon>Bacilli</taxon>
        <taxon>Bacillales</taxon>
        <taxon>Bacillaceae</taxon>
        <taxon>Cytobacillus</taxon>
    </lineage>
</organism>
<accession>A0A4R1AZN4</accession>
<keyword evidence="1" id="KW-0677">Repeat</keyword>
<feature type="domain" description="HYR" evidence="3">
    <location>
        <begin position="261"/>
        <end position="342"/>
    </location>
</feature>
<dbReference type="InterPro" id="IPR013783">
    <property type="entry name" value="Ig-like_fold"/>
</dbReference>
<dbReference type="InterPro" id="IPR003410">
    <property type="entry name" value="HYR_dom"/>
</dbReference>
<dbReference type="OrthoDB" id="2514479at2"/>
<dbReference type="Pfam" id="PF02494">
    <property type="entry name" value="HYR"/>
    <property type="match status" value="1"/>
</dbReference>
<reference evidence="4 5" key="1">
    <citation type="submission" date="2019-03" db="EMBL/GenBank/DDBJ databases">
        <authorList>
            <person name="Jensen L."/>
            <person name="Storgaard J."/>
            <person name="Sulaj E."/>
            <person name="Schramm A."/>
            <person name="Marshall I.P.G."/>
        </authorList>
    </citation>
    <scope>NUCLEOTIDE SEQUENCE [LARGE SCALE GENOMIC DNA]</scope>
    <source>
        <strain evidence="4 5">2017H2G3</strain>
    </source>
</reference>
<keyword evidence="5" id="KW-1185">Reference proteome</keyword>
<dbReference type="PANTHER" id="PTHR24273:SF32">
    <property type="entry name" value="HYALIN"/>
    <property type="match status" value="1"/>
</dbReference>
<feature type="region of interest" description="Disordered" evidence="2">
    <location>
        <begin position="179"/>
        <end position="247"/>
    </location>
</feature>
<dbReference type="Proteomes" id="UP000293846">
    <property type="component" value="Unassembled WGS sequence"/>
</dbReference>
<evidence type="ECO:0000313" key="5">
    <source>
        <dbReference type="Proteomes" id="UP000293846"/>
    </source>
</evidence>
<sequence>MVTFFFTGALQTFSIPPDVCSITIRAVGASGGNGGNLPNFGTNGGAGGIGASIQGDFSVIPGETLSILVGGAGMNSATSAGGGGGGSFIWRGNDFSDLSLASILIAAGGGGGGGQGEITNGNPGIAASITTNGTAGNPGGSGGTNGNGGSAVDSGGGGAGIFTDGGSVGGGGGGGTAIDTGGIGGTGSGGGGTGDFGGGGGGDFDGGGGGGGFSGGGGGQQIPNAGDGGGGGGGSFNAGSNQINTAGGGQGNGVVEITLIPDTIPPTIECHPDITVFNDPGSNGAIVDYPPPTASDNCSAVTTVCSPASGSFFLPGTTTVTCTATDAAGNTSTCTFNVRVVVDPCRFFSGRCIRR</sequence>
<dbReference type="RefSeq" id="WP_131237382.1">
    <property type="nucleotide sequence ID" value="NZ_SJTH01000016.1"/>
</dbReference>
<dbReference type="PANTHER" id="PTHR24273">
    <property type="entry name" value="FI04643P-RELATED"/>
    <property type="match status" value="1"/>
</dbReference>